<dbReference type="EMBL" id="PYWC01000057">
    <property type="protein sequence ID" value="PWW74726.1"/>
    <property type="molecule type" value="Genomic_DNA"/>
</dbReference>
<accession>A0A317SMR0</accession>
<dbReference type="Proteomes" id="UP000246991">
    <property type="component" value="Unassembled WGS sequence"/>
</dbReference>
<dbReference type="AlphaFoldDB" id="A0A317SMR0"/>
<proteinExistence type="predicted"/>
<organism evidence="2 3">
    <name type="scientific">Tuber magnatum</name>
    <name type="common">white Piedmont truffle</name>
    <dbReference type="NCBI Taxonomy" id="42249"/>
    <lineage>
        <taxon>Eukaryota</taxon>
        <taxon>Fungi</taxon>
        <taxon>Dikarya</taxon>
        <taxon>Ascomycota</taxon>
        <taxon>Pezizomycotina</taxon>
        <taxon>Pezizomycetes</taxon>
        <taxon>Pezizales</taxon>
        <taxon>Tuberaceae</taxon>
        <taxon>Tuber</taxon>
    </lineage>
</organism>
<evidence type="ECO:0000313" key="2">
    <source>
        <dbReference type="EMBL" id="PWW74726.1"/>
    </source>
</evidence>
<feature type="compositionally biased region" description="Polar residues" evidence="1">
    <location>
        <begin position="1"/>
        <end position="18"/>
    </location>
</feature>
<feature type="region of interest" description="Disordered" evidence="1">
    <location>
        <begin position="1"/>
        <end position="34"/>
    </location>
</feature>
<dbReference type="OrthoDB" id="10485626at2759"/>
<reference evidence="2 3" key="1">
    <citation type="submission" date="2018-03" db="EMBL/GenBank/DDBJ databases">
        <title>Genomes of Pezizomycetes fungi and the evolution of truffles.</title>
        <authorList>
            <person name="Murat C."/>
            <person name="Payen T."/>
            <person name="Noel B."/>
            <person name="Kuo A."/>
            <person name="Martin F.M."/>
        </authorList>
    </citation>
    <scope>NUCLEOTIDE SEQUENCE [LARGE SCALE GENOMIC DNA]</scope>
    <source>
        <strain evidence="2">091103-1</strain>
    </source>
</reference>
<comment type="caution">
    <text evidence="2">The sequence shown here is derived from an EMBL/GenBank/DDBJ whole genome shotgun (WGS) entry which is preliminary data.</text>
</comment>
<gene>
    <name evidence="2" type="ORF">C7212DRAFT_346238</name>
</gene>
<keyword evidence="3" id="KW-1185">Reference proteome</keyword>
<evidence type="ECO:0000256" key="1">
    <source>
        <dbReference type="SAM" id="MobiDB-lite"/>
    </source>
</evidence>
<evidence type="ECO:0000313" key="3">
    <source>
        <dbReference type="Proteomes" id="UP000246991"/>
    </source>
</evidence>
<name>A0A317SMR0_9PEZI</name>
<protein>
    <submittedName>
        <fullName evidence="2">Uncharacterized protein</fullName>
    </submittedName>
</protein>
<sequence length="257" mass="28125">MSNMSTYTTHDAQSTAPVQETAPYTRAPQSQPPYVCPLNLTDGQYGSLRELIKSRLTPESPGLLGAGPEHLNTFNTWFTEFLEQEIVPAFFSNEEGVYWGRSREMISADTRRRRRDTGVMEEHLGSFGGTSDQPTTAAPVMETVNPCCVLDTANLQVQEDDFYPEENALSPEEYYNSLGGFEEYIANGGGGAEGYFGMPDGESAMECFRDGGLESSDVVMEGGEYAYGGSGETPFFAFGVEGGVFGWVGVSLFFDRE</sequence>